<protein>
    <recommendedName>
        <fullName evidence="5">DUF1275 domain protein</fullName>
    </recommendedName>
</protein>
<keyword evidence="4" id="KW-1185">Reference proteome</keyword>
<feature type="transmembrane region" description="Helical" evidence="2">
    <location>
        <begin position="105"/>
        <end position="127"/>
    </location>
</feature>
<keyword evidence="2" id="KW-0812">Transmembrane</keyword>
<evidence type="ECO:0000313" key="4">
    <source>
        <dbReference type="Proteomes" id="UP001274830"/>
    </source>
</evidence>
<proteinExistence type="predicted"/>
<evidence type="ECO:0000313" key="3">
    <source>
        <dbReference type="EMBL" id="KAK3680105.1"/>
    </source>
</evidence>
<dbReference type="AlphaFoldDB" id="A0AAE1C6H8"/>
<dbReference type="Proteomes" id="UP001274830">
    <property type="component" value="Unassembled WGS sequence"/>
</dbReference>
<feature type="region of interest" description="Disordered" evidence="1">
    <location>
        <begin position="1"/>
        <end position="37"/>
    </location>
</feature>
<keyword evidence="2" id="KW-1133">Transmembrane helix</keyword>
<feature type="transmembrane region" description="Helical" evidence="2">
    <location>
        <begin position="78"/>
        <end position="99"/>
    </location>
</feature>
<feature type="transmembrane region" description="Helical" evidence="2">
    <location>
        <begin position="139"/>
        <end position="160"/>
    </location>
</feature>
<feature type="transmembrane region" description="Helical" evidence="2">
    <location>
        <begin position="270"/>
        <end position="289"/>
    </location>
</feature>
<dbReference type="Pfam" id="PF06912">
    <property type="entry name" value="DUF1275"/>
    <property type="match status" value="1"/>
</dbReference>
<evidence type="ECO:0000256" key="2">
    <source>
        <dbReference type="SAM" id="Phobius"/>
    </source>
</evidence>
<feature type="transmembrane region" description="Helical" evidence="2">
    <location>
        <begin position="245"/>
        <end position="264"/>
    </location>
</feature>
<dbReference type="EMBL" id="JAUTXT010000001">
    <property type="protein sequence ID" value="KAK3680105.1"/>
    <property type="molecule type" value="Genomic_DNA"/>
</dbReference>
<keyword evidence="2" id="KW-0472">Membrane</keyword>
<sequence>MPQAPDSVPSPHAVDNSAHENTFDTDGADPEKHPMPARTSFFSRRNILGPVTKDYGDLPLLACCLVTGMVDAASFRNWGMFIGMQTGNTVILGLSTAGLPANPHAWLTTLVSIISFLIGAFLTFRVSKVITPEGPNRNRLWGATLFMLQAMLIILAAALATPEGLIPQNPGGNGRHTLDDERVIHNILIVSLIPPLSFQAGMQIATSRLLGFNELPINVVTSTYCDIMGDFKLLATNNVRRNRRVAAVVLLLAGSIASGWLMRSQGGLESVLWLSGGIKFATAVAYFCFMPAVKEEGKAKTVV</sequence>
<dbReference type="PANTHER" id="PTHR37488">
    <property type="entry name" value="DUF1275 DOMAIN-CONTAINING PROTEIN"/>
    <property type="match status" value="1"/>
</dbReference>
<evidence type="ECO:0008006" key="5">
    <source>
        <dbReference type="Google" id="ProtNLM"/>
    </source>
</evidence>
<organism evidence="3 4">
    <name type="scientific">Recurvomyces mirabilis</name>
    <dbReference type="NCBI Taxonomy" id="574656"/>
    <lineage>
        <taxon>Eukaryota</taxon>
        <taxon>Fungi</taxon>
        <taxon>Dikarya</taxon>
        <taxon>Ascomycota</taxon>
        <taxon>Pezizomycotina</taxon>
        <taxon>Dothideomycetes</taxon>
        <taxon>Dothideomycetidae</taxon>
        <taxon>Mycosphaerellales</taxon>
        <taxon>Teratosphaeriaceae</taxon>
        <taxon>Recurvomyces</taxon>
    </lineage>
</organism>
<dbReference type="PANTHER" id="PTHR37488:SF2">
    <property type="entry name" value="DUF1275 DOMAIN-CONTAINING PROTEIN"/>
    <property type="match status" value="1"/>
</dbReference>
<reference evidence="3" key="1">
    <citation type="submission" date="2023-07" db="EMBL/GenBank/DDBJ databases">
        <title>Black Yeasts Isolated from many extreme environments.</title>
        <authorList>
            <person name="Coleine C."/>
            <person name="Stajich J.E."/>
            <person name="Selbmann L."/>
        </authorList>
    </citation>
    <scope>NUCLEOTIDE SEQUENCE</scope>
    <source>
        <strain evidence="3">CCFEE 5485</strain>
    </source>
</reference>
<feature type="transmembrane region" description="Helical" evidence="2">
    <location>
        <begin position="183"/>
        <end position="202"/>
    </location>
</feature>
<comment type="caution">
    <text evidence="3">The sequence shown here is derived from an EMBL/GenBank/DDBJ whole genome shotgun (WGS) entry which is preliminary data.</text>
</comment>
<evidence type="ECO:0000256" key="1">
    <source>
        <dbReference type="SAM" id="MobiDB-lite"/>
    </source>
</evidence>
<gene>
    <name evidence="3" type="ORF">LTR78_000482</name>
</gene>
<dbReference type="InterPro" id="IPR010699">
    <property type="entry name" value="DUF1275"/>
</dbReference>
<accession>A0AAE1C6H8</accession>
<name>A0AAE1C6H8_9PEZI</name>